<dbReference type="PANTHER" id="PTHR23518:SF2">
    <property type="entry name" value="MAJOR FACILITATOR SUPERFAMILY TRANSPORTER"/>
    <property type="match status" value="1"/>
</dbReference>
<evidence type="ECO:0000313" key="4">
    <source>
        <dbReference type="EMBL" id="CUR57019.1"/>
    </source>
</evidence>
<dbReference type="InterPro" id="IPR011701">
    <property type="entry name" value="MFS"/>
</dbReference>
<feature type="transmembrane region" description="Helical" evidence="2">
    <location>
        <begin position="188"/>
        <end position="207"/>
    </location>
</feature>
<dbReference type="Pfam" id="PF07690">
    <property type="entry name" value="MFS_1"/>
    <property type="match status" value="2"/>
</dbReference>
<dbReference type="Gene3D" id="1.20.1250.20">
    <property type="entry name" value="MFS general substrate transporter like domains"/>
    <property type="match status" value="1"/>
</dbReference>
<dbReference type="EMBL" id="CZKB01000004">
    <property type="protein sequence ID" value="CUR57019.1"/>
    <property type="molecule type" value="Genomic_DNA"/>
</dbReference>
<feature type="transmembrane region" description="Helical" evidence="2">
    <location>
        <begin position="238"/>
        <end position="257"/>
    </location>
</feature>
<dbReference type="InterPro" id="IPR036259">
    <property type="entry name" value="MFS_trans_sf"/>
</dbReference>
<dbReference type="InterPro" id="IPR020846">
    <property type="entry name" value="MFS_dom"/>
</dbReference>
<protein>
    <submittedName>
        <fullName evidence="4">Major facilitator family transporter</fullName>
    </submittedName>
</protein>
<evidence type="ECO:0000256" key="2">
    <source>
        <dbReference type="SAM" id="Phobius"/>
    </source>
</evidence>
<evidence type="ECO:0000259" key="3">
    <source>
        <dbReference type="PROSITE" id="PS50850"/>
    </source>
</evidence>
<feature type="transmembrane region" description="Helical" evidence="2">
    <location>
        <begin position="97"/>
        <end position="126"/>
    </location>
</feature>
<dbReference type="AlphaFoldDB" id="A0A2P2C4X6"/>
<dbReference type="CDD" id="cd17370">
    <property type="entry name" value="MFS_MJ1317_like"/>
    <property type="match status" value="1"/>
</dbReference>
<feature type="transmembrane region" description="Helical" evidence="2">
    <location>
        <begin position="324"/>
        <end position="347"/>
    </location>
</feature>
<dbReference type="SUPFAM" id="SSF103473">
    <property type="entry name" value="MFS general substrate transporter"/>
    <property type="match status" value="1"/>
</dbReference>
<dbReference type="PROSITE" id="PS50850">
    <property type="entry name" value="MFS"/>
    <property type="match status" value="1"/>
</dbReference>
<name>A0A2P2C4X6_9ZZZZ</name>
<feature type="compositionally biased region" description="Basic and acidic residues" evidence="1">
    <location>
        <begin position="1"/>
        <end position="11"/>
    </location>
</feature>
<dbReference type="GO" id="GO:0022857">
    <property type="term" value="F:transmembrane transporter activity"/>
    <property type="evidence" value="ECO:0007669"/>
    <property type="project" value="InterPro"/>
</dbReference>
<reference evidence="4" key="1">
    <citation type="submission" date="2015-08" db="EMBL/GenBank/DDBJ databases">
        <authorList>
            <person name="Babu N.S."/>
            <person name="Beckwith C.J."/>
            <person name="Beseler K.G."/>
            <person name="Brison A."/>
            <person name="Carone J.V."/>
            <person name="Caskin T.P."/>
            <person name="Diamond M."/>
            <person name="Durham M.E."/>
            <person name="Foxe J.M."/>
            <person name="Go M."/>
            <person name="Henderson B.A."/>
            <person name="Jones I.B."/>
            <person name="McGettigan J.A."/>
            <person name="Micheletti S.J."/>
            <person name="Nasrallah M.E."/>
            <person name="Ortiz D."/>
            <person name="Piller C.R."/>
            <person name="Privatt S.R."/>
            <person name="Schneider S.L."/>
            <person name="Sharp S."/>
            <person name="Smith T.C."/>
            <person name="Stanton J.D."/>
            <person name="Ullery H.E."/>
            <person name="Wilson R.J."/>
            <person name="Serrano M.G."/>
            <person name="Buck G."/>
            <person name="Lee V."/>
            <person name="Wang Y."/>
            <person name="Carvalho R."/>
            <person name="Voegtly L."/>
            <person name="Shi R."/>
            <person name="Duckworth R."/>
            <person name="Johnson A."/>
            <person name="Loviza R."/>
            <person name="Walstead R."/>
            <person name="Shah Z."/>
            <person name="Kiflezghi M."/>
            <person name="Wade K."/>
            <person name="Ball S.L."/>
            <person name="Bradley K.W."/>
            <person name="Asai D.J."/>
            <person name="Bowman C.A."/>
            <person name="Russell D.A."/>
            <person name="Pope W.H."/>
            <person name="Jacobs-Sera D."/>
            <person name="Hendrix R.W."/>
            <person name="Hatfull G.F."/>
        </authorList>
    </citation>
    <scope>NUCLEOTIDE SEQUENCE</scope>
</reference>
<sequence length="420" mass="43396">MYISVRDRPTTDEAQATGADRAARPPVGRVVIVLGVVSMLTDISSESVAAILPLYLTVVVGLTPVAYGLIDGLYQGVSALVRLGGGWLADAADRPKWVAFLGYGVSAIARVFLLFATGAAGIAAVVTADRIGKGIRTAPRDSMISTSTPTEHLGRAFGVHRMLDTIGAALGPLIAFGLLWAVPDDYTVVMVVSLAFALMGVALLGLLGPDVRVKREHVGPTPPPFRWRDLADRRLRPLLAVAGVLGLLTVGDGFIYLALLDHADVTVTWFPLFYVGTNVAYLALAVPVGRLADRVGRARVLVLGHLALVGAYLCSVLPTSTVAATVGTLVLLGSFYAATDGVIAAVAGRLVPVQARSSGIAAAQTVVALARMLASAGFGLLWLLLGPATAMVSVAALLVLAILVAATRVGRLDGAVTTAA</sequence>
<feature type="transmembrane region" description="Helical" evidence="2">
    <location>
        <begin position="359"/>
        <end position="382"/>
    </location>
</feature>
<feature type="region of interest" description="Disordered" evidence="1">
    <location>
        <begin position="1"/>
        <end position="21"/>
    </location>
</feature>
<dbReference type="PANTHER" id="PTHR23518">
    <property type="entry name" value="C-METHYLTRANSFERASE"/>
    <property type="match status" value="1"/>
</dbReference>
<feature type="domain" description="Major facilitator superfamily (MFS) profile" evidence="3">
    <location>
        <begin position="30"/>
        <end position="413"/>
    </location>
</feature>
<feature type="transmembrane region" description="Helical" evidence="2">
    <location>
        <begin position="300"/>
        <end position="318"/>
    </location>
</feature>
<feature type="transmembrane region" description="Helical" evidence="2">
    <location>
        <begin position="162"/>
        <end position="182"/>
    </location>
</feature>
<organism evidence="4">
    <name type="scientific">metagenome</name>
    <dbReference type="NCBI Taxonomy" id="256318"/>
    <lineage>
        <taxon>unclassified sequences</taxon>
        <taxon>metagenomes</taxon>
    </lineage>
</organism>
<proteinExistence type="predicted"/>
<keyword evidence="2" id="KW-0472">Membrane</keyword>
<feature type="transmembrane region" description="Helical" evidence="2">
    <location>
        <begin position="388"/>
        <end position="406"/>
    </location>
</feature>
<keyword evidence="2" id="KW-0812">Transmembrane</keyword>
<gene>
    <name evidence="4" type="ORF">NOCA1120326</name>
</gene>
<keyword evidence="2" id="KW-1133">Transmembrane helix</keyword>
<feature type="transmembrane region" description="Helical" evidence="2">
    <location>
        <begin position="48"/>
        <end position="70"/>
    </location>
</feature>
<evidence type="ECO:0000256" key="1">
    <source>
        <dbReference type="SAM" id="MobiDB-lite"/>
    </source>
</evidence>
<feature type="transmembrane region" description="Helical" evidence="2">
    <location>
        <begin position="269"/>
        <end position="288"/>
    </location>
</feature>
<accession>A0A2P2C4X6</accession>